<comment type="caution">
    <text evidence="1">The sequence shown here is derived from an EMBL/GenBank/DDBJ whole genome shotgun (WGS) entry which is preliminary data.</text>
</comment>
<keyword evidence="2" id="KW-1185">Reference proteome</keyword>
<dbReference type="EMBL" id="BTPU01000076">
    <property type="protein sequence ID" value="GMQ64668.1"/>
    <property type="molecule type" value="Genomic_DNA"/>
</dbReference>
<proteinExistence type="predicted"/>
<evidence type="ECO:0000313" key="2">
    <source>
        <dbReference type="Proteomes" id="UP001374599"/>
    </source>
</evidence>
<sequence length="47" mass="5664">MKKIVETDYLRAIAIEAMNWDYEDLSVEEFLEEAFERAKRLEALKQK</sequence>
<accession>A0ACB5UQ71</accession>
<name>A0ACB5UQ71_9FIRM</name>
<dbReference type="Proteomes" id="UP001374599">
    <property type="component" value="Unassembled WGS sequence"/>
</dbReference>
<gene>
    <name evidence="1" type="ORF">AN2V17_39060</name>
</gene>
<evidence type="ECO:0000313" key="1">
    <source>
        <dbReference type="EMBL" id="GMQ64668.1"/>
    </source>
</evidence>
<protein>
    <submittedName>
        <fullName evidence="1">Uncharacterized protein</fullName>
    </submittedName>
</protein>
<organism evidence="1 2">
    <name type="scientific">Vallitalea maricola</name>
    <dbReference type="NCBI Taxonomy" id="3074433"/>
    <lineage>
        <taxon>Bacteria</taxon>
        <taxon>Bacillati</taxon>
        <taxon>Bacillota</taxon>
        <taxon>Clostridia</taxon>
        <taxon>Lachnospirales</taxon>
        <taxon>Vallitaleaceae</taxon>
        <taxon>Vallitalea</taxon>
    </lineage>
</organism>
<reference evidence="1" key="1">
    <citation type="submission" date="2023-09" db="EMBL/GenBank/DDBJ databases">
        <title>Vallitalea sediminicola and Vallitalea maricola sp. nov., anaerobic bacteria isolated from marine sediment.</title>
        <authorList>
            <person name="Hirano S."/>
            <person name="Maeda A."/>
            <person name="Terahara T."/>
            <person name="Mori K."/>
            <person name="Hamada M."/>
            <person name="Matsumoto R."/>
            <person name="Kobayashi T."/>
        </authorList>
    </citation>
    <scope>NUCLEOTIDE SEQUENCE</scope>
    <source>
        <strain evidence="1">AN17-2</strain>
    </source>
</reference>